<dbReference type="GeneID" id="10822266"/>
<feature type="domain" description="4Fe-4S ferredoxin-type" evidence="1">
    <location>
        <begin position="73"/>
        <end position="102"/>
    </location>
</feature>
<dbReference type="InterPro" id="IPR052977">
    <property type="entry name" value="Polyferredoxin-like_ET"/>
</dbReference>
<dbReference type="Gene3D" id="3.30.70.20">
    <property type="match status" value="3"/>
</dbReference>
<dbReference type="PANTHER" id="PTHR43193:SF2">
    <property type="entry name" value="POLYFERREDOXIN PROTEIN FWDF"/>
    <property type="match status" value="1"/>
</dbReference>
<dbReference type="PIRSF" id="PIRSF005658">
    <property type="entry name" value="FwdF"/>
    <property type="match status" value="1"/>
</dbReference>
<evidence type="ECO:0000259" key="1">
    <source>
        <dbReference type="PROSITE" id="PS51379"/>
    </source>
</evidence>
<proteinExistence type="predicted"/>
<dbReference type="InterPro" id="IPR017896">
    <property type="entry name" value="4Fe4S_Fe-S-bd"/>
</dbReference>
<dbReference type="KEGG" id="mzh:Mzhil_0655"/>
<dbReference type="Pfam" id="PF12838">
    <property type="entry name" value="Fer4_7"/>
    <property type="match status" value="3"/>
</dbReference>
<dbReference type="STRING" id="679901.Mzhil_0655"/>
<dbReference type="CDD" id="cd10549">
    <property type="entry name" value="MtMvhB_like"/>
    <property type="match status" value="2"/>
</dbReference>
<evidence type="ECO:0000313" key="2">
    <source>
        <dbReference type="EMBL" id="AEH60522.1"/>
    </source>
</evidence>
<organism evidence="2 3">
    <name type="scientific">Methanosalsum zhilinae (strain DSM 4017 / NBRC 107636 / OCM 62 / WeN5)</name>
    <name type="common">Methanohalophilus zhilinae</name>
    <dbReference type="NCBI Taxonomy" id="679901"/>
    <lineage>
        <taxon>Archaea</taxon>
        <taxon>Methanobacteriati</taxon>
        <taxon>Methanobacteriota</taxon>
        <taxon>Stenosarchaea group</taxon>
        <taxon>Methanomicrobia</taxon>
        <taxon>Methanosarcinales</taxon>
        <taxon>Methanosarcinaceae</taxon>
        <taxon>Methanosalsum</taxon>
    </lineage>
</organism>
<sequence>MSEDGKGDSVTVKKSMDVQGNHFIYQEETEKSLKVLDYDYKRCTGCGLCVVVCPVDALELGPIKEIATGMDSPPVMMDIDKCTFCGMCAGFCPVKAFKMDITGQFPQKDEYPKLDSGVQINEKCLPCTLCERSCPEDAITVEFLIPKKDEIAPFDESAEGSIEIDENKCNLCGVCSIFCEAFVMVEREPDPVDPLPYEQILVDEDKCDYCGLCVGLCPEDAIRTTGGTENKYQVPSLEGKVTIDDDLCTRCSWCSAVCPYDAVCVKKPFEGQIILRENNVEKCDPHGCHGCFNVCPSHLWYVPENNDIGHKIAMKDEYCIYCGACVNACPHDVMKVSREKVRHTDIPESPWAFQWKDAIESIVTSKRCHPDTSRSIELEKEGPKEYVEVKIPEVDESYLIAAKESLEKAKSTFKNMKFRKRIEKSDKEDQ</sequence>
<dbReference type="GO" id="GO:0016491">
    <property type="term" value="F:oxidoreductase activity"/>
    <property type="evidence" value="ECO:0007669"/>
    <property type="project" value="UniProtKB-ARBA"/>
</dbReference>
<dbReference type="Proteomes" id="UP000006622">
    <property type="component" value="Chromosome"/>
</dbReference>
<evidence type="ECO:0000313" key="3">
    <source>
        <dbReference type="Proteomes" id="UP000006622"/>
    </source>
</evidence>
<protein>
    <submittedName>
        <fullName evidence="2">4Fe-4S ferredoxin iron-sulfur binding domain protein</fullName>
    </submittedName>
</protein>
<reference evidence="2 3" key="1">
    <citation type="submission" date="2010-07" db="EMBL/GenBank/DDBJ databases">
        <title>The complete genome of Methanosalsum zhilinae DSM 4017.</title>
        <authorList>
            <consortium name="US DOE Joint Genome Institute (JGI-PGF)"/>
            <person name="Lucas S."/>
            <person name="Copeland A."/>
            <person name="Lapidus A."/>
            <person name="Glavina del Rio T."/>
            <person name="Dalin E."/>
            <person name="Tice H."/>
            <person name="Bruce D."/>
            <person name="Goodwin L."/>
            <person name="Pitluck S."/>
            <person name="Kyrpides N."/>
            <person name="Mavromatis K."/>
            <person name="Ovchinnikova G."/>
            <person name="Daligault H."/>
            <person name="Detter J.C."/>
            <person name="Han C."/>
            <person name="Tapia R."/>
            <person name="Larimer F."/>
            <person name="Land M."/>
            <person name="Hauser L."/>
            <person name="Markowitz V."/>
            <person name="Cheng J.-F."/>
            <person name="Hugenholtz P."/>
            <person name="Woyke T."/>
            <person name="Wu D."/>
            <person name="Spring S."/>
            <person name="Schueler E."/>
            <person name="Brambilla E."/>
            <person name="Klenk H.-P."/>
            <person name="Eisen J.A."/>
        </authorList>
    </citation>
    <scope>NUCLEOTIDE SEQUENCE [LARGE SCALE GENOMIC DNA]</scope>
    <source>
        <strain evidence="3">DSM 4017 / NBRC 107636 / OCM 62 / WeN5</strain>
    </source>
</reference>
<feature type="domain" description="4Fe-4S ferredoxin-type" evidence="1">
    <location>
        <begin position="239"/>
        <end position="268"/>
    </location>
</feature>
<dbReference type="InterPro" id="IPR017900">
    <property type="entry name" value="4Fe4S_Fe_S_CS"/>
</dbReference>
<feature type="domain" description="4Fe-4S ferredoxin-type" evidence="1">
    <location>
        <begin position="198"/>
        <end position="227"/>
    </location>
</feature>
<feature type="domain" description="4Fe-4S ferredoxin-type" evidence="1">
    <location>
        <begin position="160"/>
        <end position="190"/>
    </location>
</feature>
<dbReference type="SUPFAM" id="SSF54862">
    <property type="entry name" value="4Fe-4S ferredoxins"/>
    <property type="match status" value="1"/>
</dbReference>
<dbReference type="InterPro" id="IPR043256">
    <property type="entry name" value="MvhB-like"/>
</dbReference>
<gene>
    <name evidence="2" type="ordered locus">Mzhil_0655</name>
</gene>
<feature type="domain" description="4Fe-4S ferredoxin-type" evidence="1">
    <location>
        <begin position="274"/>
        <end position="305"/>
    </location>
</feature>
<dbReference type="PROSITE" id="PS51379">
    <property type="entry name" value="4FE4S_FER_2"/>
    <property type="match status" value="8"/>
</dbReference>
<feature type="domain" description="4Fe-4S ferredoxin-type" evidence="1">
    <location>
        <begin position="116"/>
        <end position="144"/>
    </location>
</feature>
<dbReference type="HOGENOM" id="CLU_050974_0_0_2"/>
<dbReference type="Gene3D" id="3.30.70.3270">
    <property type="match status" value="2"/>
</dbReference>
<feature type="domain" description="4Fe-4S ferredoxin-type" evidence="1">
    <location>
        <begin position="310"/>
        <end position="339"/>
    </location>
</feature>
<feature type="domain" description="4Fe-4S ferredoxin-type" evidence="1">
    <location>
        <begin position="34"/>
        <end position="63"/>
    </location>
</feature>
<dbReference type="PANTHER" id="PTHR43193">
    <property type="match status" value="1"/>
</dbReference>
<dbReference type="AlphaFoldDB" id="F7XK57"/>
<dbReference type="RefSeq" id="WP_013897961.1">
    <property type="nucleotide sequence ID" value="NC_015676.1"/>
</dbReference>
<dbReference type="PROSITE" id="PS00198">
    <property type="entry name" value="4FE4S_FER_1"/>
    <property type="match status" value="5"/>
</dbReference>
<name>F7XK57_METZD</name>
<dbReference type="EMBL" id="CP002101">
    <property type="protein sequence ID" value="AEH60522.1"/>
    <property type="molecule type" value="Genomic_DNA"/>
</dbReference>
<accession>F7XK57</accession>
<keyword evidence="3" id="KW-1185">Reference proteome</keyword>